<gene>
    <name evidence="2" type="ORF">HIM_09999</name>
</gene>
<protein>
    <recommendedName>
        <fullName evidence="1">Insertion element IS150 protein InsJ-like helix-turn-helix domain-containing protein</fullName>
    </recommendedName>
</protein>
<dbReference type="InterPro" id="IPR055247">
    <property type="entry name" value="InsJ-like_HTH"/>
</dbReference>
<reference evidence="2 3" key="1">
    <citation type="journal article" date="2014" name="Genome Biol. Evol.">
        <title>Comparative genomics and transcriptomics analyses reveal divergent lifestyle features of nematode endoparasitic fungus Hirsutella minnesotensis.</title>
        <authorList>
            <person name="Lai Y."/>
            <person name="Liu K."/>
            <person name="Zhang X."/>
            <person name="Zhang X."/>
            <person name="Li K."/>
            <person name="Wang N."/>
            <person name="Shu C."/>
            <person name="Wu Y."/>
            <person name="Wang C."/>
            <person name="Bushley K.E."/>
            <person name="Xiang M."/>
            <person name="Liu X."/>
        </authorList>
    </citation>
    <scope>NUCLEOTIDE SEQUENCE [LARGE SCALE GENOMIC DNA]</scope>
    <source>
        <strain evidence="2 3">3608</strain>
    </source>
</reference>
<dbReference type="AlphaFoldDB" id="A0A0F7ZGB7"/>
<dbReference type="Proteomes" id="UP000054481">
    <property type="component" value="Unassembled WGS sequence"/>
</dbReference>
<evidence type="ECO:0000313" key="2">
    <source>
        <dbReference type="EMBL" id="KJZ70611.1"/>
    </source>
</evidence>
<dbReference type="EMBL" id="KQ030616">
    <property type="protein sequence ID" value="KJZ70611.1"/>
    <property type="molecule type" value="Genomic_DNA"/>
</dbReference>
<evidence type="ECO:0000313" key="3">
    <source>
        <dbReference type="Proteomes" id="UP000054481"/>
    </source>
</evidence>
<dbReference type="Pfam" id="PF13518">
    <property type="entry name" value="HTH_28"/>
    <property type="match status" value="1"/>
</dbReference>
<accession>A0A0F7ZGB7</accession>
<organism evidence="2 3">
    <name type="scientific">Hirsutella minnesotensis 3608</name>
    <dbReference type="NCBI Taxonomy" id="1043627"/>
    <lineage>
        <taxon>Eukaryota</taxon>
        <taxon>Fungi</taxon>
        <taxon>Dikarya</taxon>
        <taxon>Ascomycota</taxon>
        <taxon>Pezizomycotina</taxon>
        <taxon>Sordariomycetes</taxon>
        <taxon>Hypocreomycetidae</taxon>
        <taxon>Hypocreales</taxon>
        <taxon>Ophiocordycipitaceae</taxon>
        <taxon>Hirsutella</taxon>
    </lineage>
</organism>
<name>A0A0F7ZGB7_9HYPO</name>
<dbReference type="OrthoDB" id="4733042at2759"/>
<feature type="domain" description="Insertion element IS150 protein InsJ-like helix-turn-helix" evidence="1">
    <location>
        <begin position="22"/>
        <end position="61"/>
    </location>
</feature>
<evidence type="ECO:0000259" key="1">
    <source>
        <dbReference type="Pfam" id="PF13518"/>
    </source>
</evidence>
<proteinExistence type="predicted"/>
<keyword evidence="3" id="KW-1185">Reference proteome</keyword>
<sequence>MIDDADTLTAARLVIRSRDARRKRVTVREAAARFGVSKSQVDRAIRELLTGIVPRPPGRPRHLDEAEDDALVAYVVWLQRGGFPATRLQLENGCNSLRRARDASCAPVPRHWYKRWLLDHPELRPSYVRAVEKSRKSWVSSDVAAVKHFKRLATIVKDFRIGASECWNEDECGIRTGSLRDRVQVVVTRSSRHSRPEVLDPGDLPFVGTRSGSSLGNPAWNARDESACVYGAKASSARVA</sequence>